<dbReference type="RefSeq" id="WP_277858621.1">
    <property type="nucleotide sequence ID" value="NZ_JARRAG010000001.1"/>
</dbReference>
<reference evidence="2 3" key="1">
    <citation type="submission" date="2023-03" db="EMBL/GenBank/DDBJ databases">
        <title>Paludisphaera mucosa sp. nov. a novel planctomycete from northern fen.</title>
        <authorList>
            <person name="Ivanova A."/>
        </authorList>
    </citation>
    <scope>NUCLEOTIDE SEQUENCE [LARGE SCALE GENOMIC DNA]</scope>
    <source>
        <strain evidence="2 3">Pla2</strain>
    </source>
</reference>
<evidence type="ECO:0000313" key="2">
    <source>
        <dbReference type="EMBL" id="MDG3002257.1"/>
    </source>
</evidence>
<keyword evidence="3" id="KW-1185">Reference proteome</keyword>
<proteinExistence type="predicted"/>
<evidence type="ECO:0008006" key="4">
    <source>
        <dbReference type="Google" id="ProtNLM"/>
    </source>
</evidence>
<accession>A0ABT6F3V3</accession>
<dbReference type="Proteomes" id="UP001216907">
    <property type="component" value="Unassembled WGS sequence"/>
</dbReference>
<protein>
    <recommendedName>
        <fullName evidence="4">Lipoprotein</fullName>
    </recommendedName>
</protein>
<comment type="caution">
    <text evidence="2">The sequence shown here is derived from an EMBL/GenBank/DDBJ whole genome shotgun (WGS) entry which is preliminary data.</text>
</comment>
<evidence type="ECO:0000313" key="3">
    <source>
        <dbReference type="Proteomes" id="UP001216907"/>
    </source>
</evidence>
<organism evidence="2 3">
    <name type="scientific">Paludisphaera mucosa</name>
    <dbReference type="NCBI Taxonomy" id="3030827"/>
    <lineage>
        <taxon>Bacteria</taxon>
        <taxon>Pseudomonadati</taxon>
        <taxon>Planctomycetota</taxon>
        <taxon>Planctomycetia</taxon>
        <taxon>Isosphaerales</taxon>
        <taxon>Isosphaeraceae</taxon>
        <taxon>Paludisphaera</taxon>
    </lineage>
</organism>
<feature type="region of interest" description="Disordered" evidence="1">
    <location>
        <begin position="28"/>
        <end position="77"/>
    </location>
</feature>
<sequence length="77" mass="8262">MTTSKNAAMRWRSGWLLALLLAQGGCDTENATISKPPEAGKTDLSRPFGGPAPEAKKRKSAVQGPEIFVPKNPKLQN</sequence>
<name>A0ABT6F3V3_9BACT</name>
<evidence type="ECO:0000256" key="1">
    <source>
        <dbReference type="SAM" id="MobiDB-lite"/>
    </source>
</evidence>
<dbReference type="EMBL" id="JARRAG010000001">
    <property type="protein sequence ID" value="MDG3002257.1"/>
    <property type="molecule type" value="Genomic_DNA"/>
</dbReference>
<gene>
    <name evidence="2" type="ORF">PZE19_00520</name>
</gene>